<dbReference type="STRING" id="247633.GP2143_14961"/>
<dbReference type="CDD" id="cd02440">
    <property type="entry name" value="AdoMet_MTases"/>
    <property type="match status" value="1"/>
</dbReference>
<dbReference type="GO" id="GO:0008176">
    <property type="term" value="F:tRNA (guanine(46)-N7)-methyltransferase activity"/>
    <property type="evidence" value="ECO:0007669"/>
    <property type="project" value="UniProtKB-EC"/>
</dbReference>
<gene>
    <name evidence="8" type="ORF">GP2143_14961</name>
</gene>
<keyword evidence="6" id="KW-0949">S-adenosyl-L-methionine</keyword>
<accession>A0Y8W2</accession>
<comment type="catalytic activity">
    <reaction evidence="1">
        <text>guanosine(46) in tRNA + S-adenosyl-L-methionine = N(7)-methylguanosine(46) in tRNA + S-adenosyl-L-homocysteine</text>
        <dbReference type="Rhea" id="RHEA:42708"/>
        <dbReference type="Rhea" id="RHEA-COMP:10188"/>
        <dbReference type="Rhea" id="RHEA-COMP:10189"/>
        <dbReference type="ChEBI" id="CHEBI:57856"/>
        <dbReference type="ChEBI" id="CHEBI:59789"/>
        <dbReference type="ChEBI" id="CHEBI:74269"/>
        <dbReference type="ChEBI" id="CHEBI:74480"/>
        <dbReference type="EC" id="2.1.1.33"/>
    </reaction>
</comment>
<dbReference type="InterPro" id="IPR003358">
    <property type="entry name" value="tRNA_(Gua-N-7)_MeTrfase_Trmb"/>
</dbReference>
<evidence type="ECO:0000256" key="1">
    <source>
        <dbReference type="ARBA" id="ARBA00000142"/>
    </source>
</evidence>
<comment type="caution">
    <text evidence="8">The sequence shown here is derived from an EMBL/GenBank/DDBJ whole genome shotgun (WGS) entry which is preliminary data.</text>
</comment>
<dbReference type="InterPro" id="IPR029063">
    <property type="entry name" value="SAM-dependent_MTases_sf"/>
</dbReference>
<dbReference type="PROSITE" id="PS51625">
    <property type="entry name" value="SAM_MT_TRMB"/>
    <property type="match status" value="1"/>
</dbReference>
<dbReference type="GO" id="GO:0043527">
    <property type="term" value="C:tRNA methyltransferase complex"/>
    <property type="evidence" value="ECO:0007669"/>
    <property type="project" value="TreeGrafter"/>
</dbReference>
<evidence type="ECO:0000313" key="9">
    <source>
        <dbReference type="Proteomes" id="UP000004931"/>
    </source>
</evidence>
<evidence type="ECO:0000256" key="5">
    <source>
        <dbReference type="ARBA" id="ARBA00022679"/>
    </source>
</evidence>
<dbReference type="PANTHER" id="PTHR23417:SF14">
    <property type="entry name" value="PENTACOTRIPEPTIDE-REPEAT REGION OF PRORP DOMAIN-CONTAINING PROTEIN"/>
    <property type="match status" value="1"/>
</dbReference>
<dbReference type="EC" id="2.1.1.33" evidence="3"/>
<keyword evidence="4 8" id="KW-0489">Methyltransferase</keyword>
<evidence type="ECO:0000256" key="7">
    <source>
        <dbReference type="ARBA" id="ARBA00022694"/>
    </source>
</evidence>
<evidence type="ECO:0000256" key="3">
    <source>
        <dbReference type="ARBA" id="ARBA00011977"/>
    </source>
</evidence>
<evidence type="ECO:0000256" key="6">
    <source>
        <dbReference type="ARBA" id="ARBA00022691"/>
    </source>
</evidence>
<keyword evidence="7" id="KW-0819">tRNA processing</keyword>
<dbReference type="SUPFAM" id="SSF53335">
    <property type="entry name" value="S-adenosyl-L-methionine-dependent methyltransferases"/>
    <property type="match status" value="1"/>
</dbReference>
<dbReference type="EMBL" id="AAVT01000001">
    <property type="protein sequence ID" value="EAW32566.1"/>
    <property type="molecule type" value="Genomic_DNA"/>
</dbReference>
<reference evidence="8 9" key="1">
    <citation type="journal article" date="2010" name="J. Bacteriol.">
        <title>Genome sequence of the oligotrophic marine Gammaproteobacterium HTCC2143, isolated from the Oregon Coast.</title>
        <authorList>
            <person name="Oh H.M."/>
            <person name="Kang I."/>
            <person name="Ferriera S."/>
            <person name="Giovannoni S.J."/>
            <person name="Cho J.C."/>
        </authorList>
    </citation>
    <scope>NUCLEOTIDE SEQUENCE [LARGE SCALE GENOMIC DNA]</scope>
    <source>
        <strain evidence="8 9">HTCC2143</strain>
    </source>
</reference>
<dbReference type="Pfam" id="PF02390">
    <property type="entry name" value="Methyltransf_4"/>
    <property type="match status" value="1"/>
</dbReference>
<evidence type="ECO:0000256" key="2">
    <source>
        <dbReference type="ARBA" id="ARBA00003015"/>
    </source>
</evidence>
<dbReference type="Proteomes" id="UP000004931">
    <property type="component" value="Unassembled WGS sequence"/>
</dbReference>
<keyword evidence="9" id="KW-1185">Reference proteome</keyword>
<dbReference type="PANTHER" id="PTHR23417">
    <property type="entry name" value="3-DEOXY-D-MANNO-OCTULOSONIC-ACID TRANSFERASE/TRNA GUANINE-N 7 - -METHYLTRANSFERASE"/>
    <property type="match status" value="1"/>
</dbReference>
<keyword evidence="5 8" id="KW-0808">Transferase</keyword>
<dbReference type="AlphaFoldDB" id="A0Y8W2"/>
<proteinExistence type="predicted"/>
<name>A0Y8W2_9GAMM</name>
<organism evidence="8 9">
    <name type="scientific">marine gamma proteobacterium HTCC2143</name>
    <dbReference type="NCBI Taxonomy" id="247633"/>
    <lineage>
        <taxon>Bacteria</taxon>
        <taxon>Pseudomonadati</taxon>
        <taxon>Pseudomonadota</taxon>
        <taxon>Gammaproteobacteria</taxon>
        <taxon>Cellvibrionales</taxon>
        <taxon>Spongiibacteraceae</taxon>
        <taxon>BD1-7 clade</taxon>
    </lineage>
</organism>
<protein>
    <recommendedName>
        <fullName evidence="3">tRNA (guanine(46)-N(7))-methyltransferase</fullName>
        <ecNumber evidence="3">2.1.1.33</ecNumber>
    </recommendedName>
</protein>
<sequence>MSNQQGIHEHLDAVVRRHLNTQFRRPFAEHSLRTFEQAVERVAEHPGALILDSFCGVGESTRFIANQFPDALVIGIDKSRHRLDKHDLRYPSEVSKNYVLLQADVEDFWRLAVTAGWSLSRHYLLYPNPWPKSAHLKRRVHGSPLFPSLLALGGDLEVRSNWANYIQEFSVALSIAGYTPSVEALEEAEPITPFERKYRESNHPLWCCKAKLP</sequence>
<evidence type="ECO:0000313" key="8">
    <source>
        <dbReference type="EMBL" id="EAW32566.1"/>
    </source>
</evidence>
<evidence type="ECO:0000256" key="4">
    <source>
        <dbReference type="ARBA" id="ARBA00022603"/>
    </source>
</evidence>
<dbReference type="Gene3D" id="3.40.50.150">
    <property type="entry name" value="Vaccinia Virus protein VP39"/>
    <property type="match status" value="1"/>
</dbReference>
<comment type="function">
    <text evidence="2">Catalyzes the formation of N(7)-methylguanine at position 46 (m7G46) in tRNA.</text>
</comment>
<dbReference type="eggNOG" id="COG0220">
    <property type="taxonomic scope" value="Bacteria"/>
</dbReference>